<accession>A0A1B8GJE2</accession>
<sequence>MFLANKGLDKQRRLHIAAREGDIERISDLLESGDNVNETNADGDTPLHLAVWKQSKPAIRLLVLNGASTIKHDARGKSPLEKAKQWGGVELEAFLIKVLEDHHVLQSDLRTYMLTEDWNEFDKTLEYRGLINTCRVEGRTLLQIAAQLDLSDAIRKLLDRDANIQARDEDGQTVLYLAAQSGSFKAIQQLLISGADI</sequence>
<dbReference type="PROSITE" id="PS50297">
    <property type="entry name" value="ANK_REP_REGION"/>
    <property type="match status" value="4"/>
</dbReference>
<dbReference type="RefSeq" id="XP_059319644.1">
    <property type="nucleotide sequence ID" value="XM_059463825.1"/>
</dbReference>
<dbReference type="Gene3D" id="1.25.40.20">
    <property type="entry name" value="Ankyrin repeat-containing domain"/>
    <property type="match status" value="2"/>
</dbReference>
<dbReference type="PANTHER" id="PTHR22677:SF4">
    <property type="entry name" value="USHER SYNDROME TYPE-1G PROTEIN-LIKE PROTEIN"/>
    <property type="match status" value="1"/>
</dbReference>
<dbReference type="Pfam" id="PF12796">
    <property type="entry name" value="Ank_2"/>
    <property type="match status" value="2"/>
</dbReference>
<dbReference type="PROSITE" id="PS50088">
    <property type="entry name" value="ANK_REPEAT"/>
    <property type="match status" value="4"/>
</dbReference>
<dbReference type="EMBL" id="KV460231">
    <property type="protein sequence ID" value="OBT95967.2"/>
    <property type="molecule type" value="Genomic_DNA"/>
</dbReference>
<dbReference type="STRING" id="342668.A0A1B8GJE2"/>
<name>A0A1B8GJE2_9PEZI</name>
<dbReference type="InterPro" id="IPR036770">
    <property type="entry name" value="Ankyrin_rpt-contain_sf"/>
</dbReference>
<dbReference type="InterPro" id="IPR039323">
    <property type="entry name" value="ANKRD_45/46/60"/>
</dbReference>
<proteinExistence type="predicted"/>
<gene>
    <name evidence="2" type="ORF">VE01_06688</name>
</gene>
<dbReference type="PANTHER" id="PTHR22677">
    <property type="entry name" value="ANKYRIN REPEAT DOMAIN-CONTAINING PROTEIN 60"/>
    <property type="match status" value="1"/>
</dbReference>
<evidence type="ECO:0000256" key="1">
    <source>
        <dbReference type="PROSITE-ProRule" id="PRU00023"/>
    </source>
</evidence>
<dbReference type="AlphaFoldDB" id="A0A1B8GJE2"/>
<evidence type="ECO:0000313" key="2">
    <source>
        <dbReference type="EMBL" id="OBT95967.2"/>
    </source>
</evidence>
<feature type="repeat" description="ANK" evidence="1">
    <location>
        <begin position="42"/>
        <end position="74"/>
    </location>
</feature>
<organism evidence="2 3">
    <name type="scientific">Pseudogymnoascus verrucosus</name>
    <dbReference type="NCBI Taxonomy" id="342668"/>
    <lineage>
        <taxon>Eukaryota</taxon>
        <taxon>Fungi</taxon>
        <taxon>Dikarya</taxon>
        <taxon>Ascomycota</taxon>
        <taxon>Pezizomycotina</taxon>
        <taxon>Leotiomycetes</taxon>
        <taxon>Thelebolales</taxon>
        <taxon>Thelebolaceae</taxon>
        <taxon>Pseudogymnoascus</taxon>
    </lineage>
</organism>
<dbReference type="GeneID" id="28840074"/>
<dbReference type="SMART" id="SM00248">
    <property type="entry name" value="ANK"/>
    <property type="match status" value="4"/>
</dbReference>
<keyword evidence="3" id="KW-1185">Reference proteome</keyword>
<feature type="repeat" description="ANK" evidence="1">
    <location>
        <begin position="137"/>
        <end position="169"/>
    </location>
</feature>
<dbReference type="SUPFAM" id="SSF48403">
    <property type="entry name" value="Ankyrin repeat"/>
    <property type="match status" value="1"/>
</dbReference>
<evidence type="ECO:0000313" key="3">
    <source>
        <dbReference type="Proteomes" id="UP000091956"/>
    </source>
</evidence>
<dbReference type="InterPro" id="IPR002110">
    <property type="entry name" value="Ankyrin_rpt"/>
</dbReference>
<feature type="repeat" description="ANK" evidence="1">
    <location>
        <begin position="170"/>
        <end position="197"/>
    </location>
</feature>
<feature type="repeat" description="ANK" evidence="1">
    <location>
        <begin position="9"/>
        <end position="41"/>
    </location>
</feature>
<keyword evidence="1" id="KW-0040">ANK repeat</keyword>
<dbReference type="Proteomes" id="UP000091956">
    <property type="component" value="Unassembled WGS sequence"/>
</dbReference>
<protein>
    <submittedName>
        <fullName evidence="2">Uncharacterized protein</fullName>
    </submittedName>
</protein>
<reference evidence="2 3" key="1">
    <citation type="submission" date="2016-03" db="EMBL/GenBank/DDBJ databases">
        <title>Comparative genomics of Pseudogymnoascus destructans, the fungus causing white-nose syndrome of bats.</title>
        <authorList>
            <person name="Palmer J.M."/>
            <person name="Drees K.P."/>
            <person name="Foster J.T."/>
            <person name="Lindner D.L."/>
        </authorList>
    </citation>
    <scope>NUCLEOTIDE SEQUENCE [LARGE SCALE GENOMIC DNA]</scope>
    <source>
        <strain evidence="2 3">UAMH 10579</strain>
    </source>
</reference>
<reference evidence="3" key="2">
    <citation type="journal article" date="2018" name="Nat. Commun.">
        <title>Extreme sensitivity to ultraviolet light in the fungal pathogen causing white-nose syndrome of bats.</title>
        <authorList>
            <person name="Palmer J.M."/>
            <person name="Drees K.P."/>
            <person name="Foster J.T."/>
            <person name="Lindner D.L."/>
        </authorList>
    </citation>
    <scope>NUCLEOTIDE SEQUENCE [LARGE SCALE GENOMIC DNA]</scope>
    <source>
        <strain evidence="3">UAMH 10579</strain>
    </source>
</reference>